<proteinExistence type="predicted"/>
<gene>
    <name evidence="2" type="ORF">BJX68DRAFT_266138</name>
</gene>
<dbReference type="GeneID" id="98160572"/>
<organism evidence="2 3">
    <name type="scientific">Aspergillus pseudodeflectus</name>
    <dbReference type="NCBI Taxonomy" id="176178"/>
    <lineage>
        <taxon>Eukaryota</taxon>
        <taxon>Fungi</taxon>
        <taxon>Dikarya</taxon>
        <taxon>Ascomycota</taxon>
        <taxon>Pezizomycotina</taxon>
        <taxon>Eurotiomycetes</taxon>
        <taxon>Eurotiomycetidae</taxon>
        <taxon>Eurotiales</taxon>
        <taxon>Aspergillaceae</taxon>
        <taxon>Aspergillus</taxon>
        <taxon>Aspergillus subgen. Nidulantes</taxon>
    </lineage>
</organism>
<feature type="compositionally biased region" description="Low complexity" evidence="1">
    <location>
        <begin position="1"/>
        <end position="12"/>
    </location>
</feature>
<evidence type="ECO:0000313" key="2">
    <source>
        <dbReference type="EMBL" id="KAL2851233.1"/>
    </source>
</evidence>
<name>A0ABR4KJ39_9EURO</name>
<feature type="region of interest" description="Disordered" evidence="1">
    <location>
        <begin position="1"/>
        <end position="27"/>
    </location>
</feature>
<accession>A0ABR4KJ39</accession>
<protein>
    <submittedName>
        <fullName evidence="2">Uncharacterized protein</fullName>
    </submittedName>
</protein>
<reference evidence="2 3" key="1">
    <citation type="submission" date="2024-07" db="EMBL/GenBank/DDBJ databases">
        <title>Section-level genome sequencing and comparative genomics of Aspergillus sections Usti and Cavernicolus.</title>
        <authorList>
            <consortium name="Lawrence Berkeley National Laboratory"/>
            <person name="Nybo J.L."/>
            <person name="Vesth T.C."/>
            <person name="Theobald S."/>
            <person name="Frisvad J.C."/>
            <person name="Larsen T.O."/>
            <person name="Kjaerboelling I."/>
            <person name="Rothschild-Mancinelli K."/>
            <person name="Lyhne E.K."/>
            <person name="Kogle M.E."/>
            <person name="Barry K."/>
            <person name="Clum A."/>
            <person name="Na H."/>
            <person name="Ledsgaard L."/>
            <person name="Lin J."/>
            <person name="Lipzen A."/>
            <person name="Kuo A."/>
            <person name="Riley R."/>
            <person name="Mondo S."/>
            <person name="LaButti K."/>
            <person name="Haridas S."/>
            <person name="Pangalinan J."/>
            <person name="Salamov A.A."/>
            <person name="Simmons B.A."/>
            <person name="Magnuson J.K."/>
            <person name="Chen J."/>
            <person name="Drula E."/>
            <person name="Henrissat B."/>
            <person name="Wiebenga A."/>
            <person name="Lubbers R.J."/>
            <person name="Gomes A.C."/>
            <person name="Macurrencykelacurrency M.R."/>
            <person name="Stajich J."/>
            <person name="Grigoriev I.V."/>
            <person name="Mortensen U.H."/>
            <person name="De vries R.P."/>
            <person name="Baker S.E."/>
            <person name="Andersen M.R."/>
        </authorList>
    </citation>
    <scope>NUCLEOTIDE SEQUENCE [LARGE SCALE GENOMIC DNA]</scope>
    <source>
        <strain evidence="2 3">CBS 756.74</strain>
    </source>
</reference>
<comment type="caution">
    <text evidence="2">The sequence shown here is derived from an EMBL/GenBank/DDBJ whole genome shotgun (WGS) entry which is preliminary data.</text>
</comment>
<sequence length="76" mass="8319">MAESTSSTSATSESEKTTQPAPQAPLDTIPAWKWKGSLLVFVLTTLINGYDVSRLAMKREKLDYGRGKKEKEGESA</sequence>
<evidence type="ECO:0000313" key="3">
    <source>
        <dbReference type="Proteomes" id="UP001610444"/>
    </source>
</evidence>
<dbReference type="Proteomes" id="UP001610444">
    <property type="component" value="Unassembled WGS sequence"/>
</dbReference>
<dbReference type="EMBL" id="JBFXLR010000018">
    <property type="protein sequence ID" value="KAL2851233.1"/>
    <property type="molecule type" value="Genomic_DNA"/>
</dbReference>
<evidence type="ECO:0000256" key="1">
    <source>
        <dbReference type="SAM" id="MobiDB-lite"/>
    </source>
</evidence>
<keyword evidence="3" id="KW-1185">Reference proteome</keyword>
<dbReference type="RefSeq" id="XP_070899674.1">
    <property type="nucleotide sequence ID" value="XM_071045408.1"/>
</dbReference>